<dbReference type="AlphaFoldDB" id="A0ABD5W8X8"/>
<dbReference type="RefSeq" id="WP_390210279.1">
    <property type="nucleotide sequence ID" value="NZ_JBHTAH010000005.1"/>
</dbReference>
<dbReference type="EMBL" id="JBHTAH010000005">
    <property type="protein sequence ID" value="MFC7069476.1"/>
    <property type="molecule type" value="Genomic_DNA"/>
</dbReference>
<organism evidence="1 2">
    <name type="scientific">Halobaculum lipolyticum</name>
    <dbReference type="NCBI Taxonomy" id="3032001"/>
    <lineage>
        <taxon>Archaea</taxon>
        <taxon>Methanobacteriati</taxon>
        <taxon>Methanobacteriota</taxon>
        <taxon>Stenosarchaea group</taxon>
        <taxon>Halobacteria</taxon>
        <taxon>Halobacteriales</taxon>
        <taxon>Haloferacaceae</taxon>
        <taxon>Halobaculum</taxon>
    </lineage>
</organism>
<dbReference type="Proteomes" id="UP001596461">
    <property type="component" value="Unassembled WGS sequence"/>
</dbReference>
<gene>
    <name evidence="1" type="ORF">ACFQL9_07480</name>
</gene>
<sequence>MTRSICREHVHGATVWAYGAGAARVVSWDRPPHLSRFRGGAT</sequence>
<accession>A0ABD5W8X8</accession>
<evidence type="ECO:0000313" key="2">
    <source>
        <dbReference type="Proteomes" id="UP001596461"/>
    </source>
</evidence>
<proteinExistence type="predicted"/>
<comment type="caution">
    <text evidence="1">The sequence shown here is derived from an EMBL/GenBank/DDBJ whole genome shotgun (WGS) entry which is preliminary data.</text>
</comment>
<keyword evidence="2" id="KW-1185">Reference proteome</keyword>
<reference evidence="1 2" key="1">
    <citation type="journal article" date="2019" name="Int. J. Syst. Evol. Microbiol.">
        <title>The Global Catalogue of Microorganisms (GCM) 10K type strain sequencing project: providing services to taxonomists for standard genome sequencing and annotation.</title>
        <authorList>
            <consortium name="The Broad Institute Genomics Platform"/>
            <consortium name="The Broad Institute Genome Sequencing Center for Infectious Disease"/>
            <person name="Wu L."/>
            <person name="Ma J."/>
        </authorList>
    </citation>
    <scope>NUCLEOTIDE SEQUENCE [LARGE SCALE GENOMIC DNA]</scope>
    <source>
        <strain evidence="1 2">DT31</strain>
    </source>
</reference>
<evidence type="ECO:0000313" key="1">
    <source>
        <dbReference type="EMBL" id="MFC7069476.1"/>
    </source>
</evidence>
<name>A0ABD5W8X8_9EURY</name>
<protein>
    <submittedName>
        <fullName evidence="1">Uncharacterized protein</fullName>
    </submittedName>
</protein>